<evidence type="ECO:0000256" key="1">
    <source>
        <dbReference type="SAM" id="MobiDB-lite"/>
    </source>
</evidence>
<comment type="caution">
    <text evidence="2">The sequence shown here is derived from an EMBL/GenBank/DDBJ whole genome shotgun (WGS) entry which is preliminary data.</text>
</comment>
<sequence length="95" mass="9743">MSNLVNGYNVTGNHGTGSERKYHVCDAAGKVLHRADGIGPAFAIAEKLSPGDIAEAVAEPETDLNPGGKDVEAAKTPGGDVEPDAWNDGAPKETT</sequence>
<name>A0A0F9Q3V4_9ZZZZ</name>
<accession>A0A0F9Q3V4</accession>
<reference evidence="2" key="1">
    <citation type="journal article" date="2015" name="Nature">
        <title>Complex archaea that bridge the gap between prokaryotes and eukaryotes.</title>
        <authorList>
            <person name="Spang A."/>
            <person name="Saw J.H."/>
            <person name="Jorgensen S.L."/>
            <person name="Zaremba-Niedzwiedzka K."/>
            <person name="Martijn J."/>
            <person name="Lind A.E."/>
            <person name="van Eijk R."/>
            <person name="Schleper C."/>
            <person name="Guy L."/>
            <person name="Ettema T.J."/>
        </authorList>
    </citation>
    <scope>NUCLEOTIDE SEQUENCE</scope>
</reference>
<feature type="region of interest" description="Disordered" evidence="1">
    <location>
        <begin position="58"/>
        <end position="95"/>
    </location>
</feature>
<proteinExistence type="predicted"/>
<dbReference type="EMBL" id="LAZR01005420">
    <property type="protein sequence ID" value="KKN00068.1"/>
    <property type="molecule type" value="Genomic_DNA"/>
</dbReference>
<dbReference type="AlphaFoldDB" id="A0A0F9Q3V4"/>
<gene>
    <name evidence="2" type="ORF">LCGC14_1141500</name>
</gene>
<organism evidence="2">
    <name type="scientific">marine sediment metagenome</name>
    <dbReference type="NCBI Taxonomy" id="412755"/>
    <lineage>
        <taxon>unclassified sequences</taxon>
        <taxon>metagenomes</taxon>
        <taxon>ecological metagenomes</taxon>
    </lineage>
</organism>
<protein>
    <submittedName>
        <fullName evidence="2">Uncharacterized protein</fullName>
    </submittedName>
</protein>
<evidence type="ECO:0000313" key="2">
    <source>
        <dbReference type="EMBL" id="KKN00068.1"/>
    </source>
</evidence>
<feature type="region of interest" description="Disordered" evidence="1">
    <location>
        <begin position="1"/>
        <end position="20"/>
    </location>
</feature>
<feature type="compositionally biased region" description="Polar residues" evidence="1">
    <location>
        <begin position="1"/>
        <end position="13"/>
    </location>
</feature>